<dbReference type="AlphaFoldDB" id="A0A0F9FIG3"/>
<feature type="non-terminal residue" evidence="1">
    <location>
        <position position="1"/>
    </location>
</feature>
<name>A0A0F9FIG3_9ZZZZ</name>
<sequence length="306" mass="34872">KVFKKSSSSEEELVLCLGDIHAGEVVKAEELNDLNEYNFNILTHRLKALAGSVIDIAKNKLSGYTFRKLHIMGLGDWVSGTIHDELVESADGNIIEWTMNLAYVVAQMIRELAVEFEEIEFVGIVGNHGRLHRKPRFKARYVNWDYVCYQMMSALLTKQTNVKCTIPKSFWHLHEINNHQFLIIHGDNINSSLGIPWYGIQRMVANLKELLASKDQKFDYMVLGHFHNYGLLDRVKGELIINGSLIGGNEFSVGKMFTSSEACQHFCGIHPKRGMTFRYKINVQHVDCSGELPYKYVEDMTLGSLI</sequence>
<protein>
    <recommendedName>
        <fullName evidence="2">Calcineurin-like phosphoesterase domain-containing protein</fullName>
    </recommendedName>
</protein>
<accession>A0A0F9FIG3</accession>
<dbReference type="EMBL" id="LAZR01021183">
    <property type="protein sequence ID" value="KKL86194.1"/>
    <property type="molecule type" value="Genomic_DNA"/>
</dbReference>
<dbReference type="SUPFAM" id="SSF56300">
    <property type="entry name" value="Metallo-dependent phosphatases"/>
    <property type="match status" value="1"/>
</dbReference>
<dbReference type="InterPro" id="IPR029052">
    <property type="entry name" value="Metallo-depent_PP-like"/>
</dbReference>
<proteinExistence type="predicted"/>
<evidence type="ECO:0008006" key="2">
    <source>
        <dbReference type="Google" id="ProtNLM"/>
    </source>
</evidence>
<dbReference type="Gene3D" id="3.60.21.10">
    <property type="match status" value="1"/>
</dbReference>
<comment type="caution">
    <text evidence="1">The sequence shown here is derived from an EMBL/GenBank/DDBJ whole genome shotgun (WGS) entry which is preliminary data.</text>
</comment>
<reference evidence="1" key="1">
    <citation type="journal article" date="2015" name="Nature">
        <title>Complex archaea that bridge the gap between prokaryotes and eukaryotes.</title>
        <authorList>
            <person name="Spang A."/>
            <person name="Saw J.H."/>
            <person name="Jorgensen S.L."/>
            <person name="Zaremba-Niedzwiedzka K."/>
            <person name="Martijn J."/>
            <person name="Lind A.E."/>
            <person name="van Eijk R."/>
            <person name="Schleper C."/>
            <person name="Guy L."/>
            <person name="Ettema T.J."/>
        </authorList>
    </citation>
    <scope>NUCLEOTIDE SEQUENCE</scope>
</reference>
<evidence type="ECO:0000313" key="1">
    <source>
        <dbReference type="EMBL" id="KKL86194.1"/>
    </source>
</evidence>
<gene>
    <name evidence="1" type="ORF">LCGC14_1947140</name>
</gene>
<organism evidence="1">
    <name type="scientific">marine sediment metagenome</name>
    <dbReference type="NCBI Taxonomy" id="412755"/>
    <lineage>
        <taxon>unclassified sequences</taxon>
        <taxon>metagenomes</taxon>
        <taxon>ecological metagenomes</taxon>
    </lineage>
</organism>